<keyword evidence="3 11" id="KW-0808">Transferase</keyword>
<dbReference type="NCBIfam" id="TIGR00131">
    <property type="entry name" value="gal_kin"/>
    <property type="match status" value="1"/>
</dbReference>
<feature type="binding site" evidence="11">
    <location>
        <begin position="125"/>
        <end position="131"/>
    </location>
    <ligand>
        <name>ATP</name>
        <dbReference type="ChEBI" id="CHEBI:30616"/>
    </ligand>
</feature>
<dbReference type="InterPro" id="IPR013750">
    <property type="entry name" value="GHMP_kinase_C_dom"/>
</dbReference>
<keyword evidence="2 11" id="KW-0963">Cytoplasm</keyword>
<dbReference type="InterPro" id="IPR019741">
    <property type="entry name" value="Galactokinase_CS"/>
</dbReference>
<dbReference type="UniPathway" id="UPA00214"/>
<dbReference type="Pfam" id="PF00288">
    <property type="entry name" value="GHMP_kinases_N"/>
    <property type="match status" value="1"/>
</dbReference>
<dbReference type="Gene3D" id="3.30.70.890">
    <property type="entry name" value="GHMP kinase, C-terminal domain"/>
    <property type="match status" value="1"/>
</dbReference>
<dbReference type="InterPro" id="IPR036554">
    <property type="entry name" value="GHMP_kinase_C_sf"/>
</dbReference>
<keyword evidence="4 11" id="KW-0479">Metal-binding</keyword>
<keyword evidence="9 11" id="KW-0299">Galactose metabolism</keyword>
<evidence type="ECO:0000256" key="10">
    <source>
        <dbReference type="ARBA" id="ARBA00023277"/>
    </source>
</evidence>
<dbReference type="PANTHER" id="PTHR10457:SF7">
    <property type="entry name" value="GALACTOKINASE-RELATED"/>
    <property type="match status" value="1"/>
</dbReference>
<feature type="binding site" evidence="11">
    <location>
        <begin position="35"/>
        <end position="38"/>
    </location>
    <ligand>
        <name>substrate</name>
    </ligand>
</feature>
<dbReference type="NCBIfam" id="NF003472">
    <property type="entry name" value="PRK05101.1"/>
    <property type="match status" value="1"/>
</dbReference>
<evidence type="ECO:0000256" key="12">
    <source>
        <dbReference type="NCBIfam" id="TIGR00131"/>
    </source>
</evidence>
<keyword evidence="5 11" id="KW-0547">Nucleotide-binding</keyword>
<dbReference type="Proteomes" id="UP000305840">
    <property type="component" value="Unassembled WGS sequence"/>
</dbReference>
<dbReference type="InterPro" id="IPR006204">
    <property type="entry name" value="GHMP_kinase_N_dom"/>
</dbReference>
<dbReference type="InterPro" id="IPR006203">
    <property type="entry name" value="GHMP_knse_ATP-bd_CS"/>
</dbReference>
<evidence type="ECO:0000259" key="14">
    <source>
        <dbReference type="Pfam" id="PF08544"/>
    </source>
</evidence>
<organism evidence="16 17">
    <name type="scientific">Vibrio lentus</name>
    <dbReference type="NCBI Taxonomy" id="136468"/>
    <lineage>
        <taxon>Bacteria</taxon>
        <taxon>Pseudomonadati</taxon>
        <taxon>Pseudomonadota</taxon>
        <taxon>Gammaproteobacteria</taxon>
        <taxon>Vibrionales</taxon>
        <taxon>Vibrionaceae</taxon>
        <taxon>Vibrio</taxon>
    </lineage>
</organism>
<evidence type="ECO:0000256" key="1">
    <source>
        <dbReference type="ARBA" id="ARBA00006566"/>
    </source>
</evidence>
<dbReference type="EMBL" id="SYVO01000050">
    <property type="protein sequence ID" value="TKG07553.1"/>
    <property type="molecule type" value="Genomic_DNA"/>
</dbReference>
<sequence>MSDLIQNVKASFEQVLGYRATHIVQAPGRVNLIGEHTDYNDGFVLPCAINYQTVVAAAKRDDNIVRVVSVDYDNAVDEFDITQEITFQQDKMWANYIRGVVKCLMGRGFEFKGADISVTGNVPQGAGLSSSAALEVVIGQTFKVLYNLEISQAEVALNGQQAENEFVGCNCGIMDQMISAEGRANHAMLLDCRSLETQAVSMPEDMAVVIINSNKKRGLVDSEYNTRREQCEEAARIFGVPALRDVTIEQFNAKVSELDEMVAKRARHVISENDRTVEAAQALRTHDMKRMGELMAESHASMRDDFEITVKEVDTLVDMVKDVIGDQGGVRMTGGGFGGCIVALVPPALVNEIKTTVEEKYQAATGLKESIYVCQAKDGASLIEVI</sequence>
<keyword evidence="10 11" id="KW-0119">Carbohydrate metabolism</keyword>
<dbReference type="InterPro" id="IPR006206">
    <property type="entry name" value="Mevalonate/galactokinase"/>
</dbReference>
<dbReference type="GO" id="GO:0005524">
    <property type="term" value="F:ATP binding"/>
    <property type="evidence" value="ECO:0007669"/>
    <property type="project" value="UniProtKB-UniRule"/>
</dbReference>
<keyword evidence="6 11" id="KW-0418">Kinase</keyword>
<keyword evidence="8 11" id="KW-0460">Magnesium</keyword>
<dbReference type="SUPFAM" id="SSF55060">
    <property type="entry name" value="GHMP Kinase, C-terminal domain"/>
    <property type="match status" value="1"/>
</dbReference>
<evidence type="ECO:0000256" key="8">
    <source>
        <dbReference type="ARBA" id="ARBA00022842"/>
    </source>
</evidence>
<dbReference type="InterPro" id="IPR020568">
    <property type="entry name" value="Ribosomal_Su5_D2-typ_SF"/>
</dbReference>
<feature type="domain" description="GHMP kinase C-terminal" evidence="14">
    <location>
        <begin position="280"/>
        <end position="361"/>
    </location>
</feature>
<feature type="binding site" evidence="11">
    <location>
        <position position="224"/>
    </location>
    <ligand>
        <name>substrate</name>
    </ligand>
</feature>
<proteinExistence type="inferred from homology"/>
<keyword evidence="7 11" id="KW-0067">ATP-binding</keyword>
<dbReference type="GO" id="GO:0006012">
    <property type="term" value="P:galactose metabolic process"/>
    <property type="evidence" value="ECO:0007669"/>
    <property type="project" value="UniProtKB-UniRule"/>
</dbReference>
<evidence type="ECO:0000256" key="4">
    <source>
        <dbReference type="ARBA" id="ARBA00022723"/>
    </source>
</evidence>
<evidence type="ECO:0000259" key="15">
    <source>
        <dbReference type="Pfam" id="PF10509"/>
    </source>
</evidence>
<dbReference type="InterPro" id="IPR022963">
    <property type="entry name" value="Galactokinase_bac"/>
</dbReference>
<evidence type="ECO:0000256" key="11">
    <source>
        <dbReference type="HAMAP-Rule" id="MF_00246"/>
    </source>
</evidence>
<dbReference type="PANTHER" id="PTHR10457">
    <property type="entry name" value="MEVALONATE KINASE/GALACTOKINASE"/>
    <property type="match status" value="1"/>
</dbReference>
<evidence type="ECO:0000256" key="6">
    <source>
        <dbReference type="ARBA" id="ARBA00022777"/>
    </source>
</evidence>
<dbReference type="NCBIfam" id="NF003705">
    <property type="entry name" value="PRK05322.1"/>
    <property type="match status" value="1"/>
</dbReference>
<dbReference type="Pfam" id="PF08544">
    <property type="entry name" value="GHMP_kinases_C"/>
    <property type="match status" value="1"/>
</dbReference>
<dbReference type="PROSITE" id="PS00106">
    <property type="entry name" value="GALACTOKINASE"/>
    <property type="match status" value="1"/>
</dbReference>
<evidence type="ECO:0000313" key="16">
    <source>
        <dbReference type="EMBL" id="TKG07553.1"/>
    </source>
</evidence>
<reference evidence="16 17" key="1">
    <citation type="submission" date="2019-04" db="EMBL/GenBank/DDBJ databases">
        <title>A reverse ecology approach based on a biological definition of microbial populations.</title>
        <authorList>
            <person name="Arevalo P."/>
            <person name="Vaninsberghe D."/>
            <person name="Elsherbini J."/>
            <person name="Gore J."/>
            <person name="Polz M."/>
        </authorList>
    </citation>
    <scope>NUCLEOTIDE SEQUENCE [LARGE SCALE GENOMIC DNA]</scope>
    <source>
        <strain evidence="16 17">10N.222.48.A1</strain>
    </source>
</reference>
<evidence type="ECO:0000259" key="13">
    <source>
        <dbReference type="Pfam" id="PF00288"/>
    </source>
</evidence>
<evidence type="ECO:0000256" key="2">
    <source>
        <dbReference type="ARBA" id="ARBA00022490"/>
    </source>
</evidence>
<evidence type="ECO:0000256" key="5">
    <source>
        <dbReference type="ARBA" id="ARBA00022741"/>
    </source>
</evidence>
<dbReference type="GO" id="GO:0005829">
    <property type="term" value="C:cytosol"/>
    <property type="evidence" value="ECO:0007669"/>
    <property type="project" value="TreeGrafter"/>
</dbReference>
<accession>A0A4U2EXI6</accession>
<dbReference type="GO" id="GO:0000287">
    <property type="term" value="F:magnesium ion binding"/>
    <property type="evidence" value="ECO:0007669"/>
    <property type="project" value="UniProtKB-UniRule"/>
</dbReference>
<dbReference type="EC" id="2.7.1.6" evidence="11 12"/>
<dbReference type="AlphaFoldDB" id="A0A4U2EXI6"/>
<dbReference type="Pfam" id="PF10509">
    <property type="entry name" value="GalKase_gal_bdg"/>
    <property type="match status" value="1"/>
</dbReference>
<feature type="binding site" evidence="11">
    <location>
        <position position="163"/>
    </location>
    <ligand>
        <name>Mg(2+)</name>
        <dbReference type="ChEBI" id="CHEBI:18420"/>
    </ligand>
</feature>
<dbReference type="InterPro" id="IPR014721">
    <property type="entry name" value="Ribsml_uS5_D2-typ_fold_subgr"/>
</dbReference>
<dbReference type="Gene3D" id="3.30.230.10">
    <property type="match status" value="1"/>
</dbReference>
<comment type="catalytic activity">
    <reaction evidence="11">
        <text>alpha-D-galactose + ATP = alpha-D-galactose 1-phosphate + ADP + H(+)</text>
        <dbReference type="Rhea" id="RHEA:13553"/>
        <dbReference type="ChEBI" id="CHEBI:15378"/>
        <dbReference type="ChEBI" id="CHEBI:28061"/>
        <dbReference type="ChEBI" id="CHEBI:30616"/>
        <dbReference type="ChEBI" id="CHEBI:58336"/>
        <dbReference type="ChEBI" id="CHEBI:456216"/>
        <dbReference type="EC" id="2.7.1.6"/>
    </reaction>
</comment>
<dbReference type="PIRSF" id="PIRSF000530">
    <property type="entry name" value="Galactokinase"/>
    <property type="match status" value="1"/>
</dbReference>
<gene>
    <name evidence="11 16" type="primary">galK</name>
    <name evidence="16" type="ORF">FCV91_14215</name>
</gene>
<dbReference type="FunFam" id="3.30.70.890:FF:000001">
    <property type="entry name" value="Galactokinase"/>
    <property type="match status" value="1"/>
</dbReference>
<dbReference type="PROSITE" id="PS00627">
    <property type="entry name" value="GHMP_KINASES_ATP"/>
    <property type="match status" value="1"/>
</dbReference>
<dbReference type="SUPFAM" id="SSF54211">
    <property type="entry name" value="Ribosomal protein S5 domain 2-like"/>
    <property type="match status" value="1"/>
</dbReference>
<feature type="domain" description="GHMP kinase N-terminal" evidence="13">
    <location>
        <begin position="95"/>
        <end position="182"/>
    </location>
</feature>
<dbReference type="GO" id="GO:0004335">
    <property type="term" value="F:galactokinase activity"/>
    <property type="evidence" value="ECO:0007669"/>
    <property type="project" value="UniProtKB-UniRule"/>
</dbReference>
<evidence type="ECO:0000313" key="17">
    <source>
        <dbReference type="Proteomes" id="UP000305840"/>
    </source>
</evidence>
<dbReference type="FunFam" id="3.30.230.10:FF:000017">
    <property type="entry name" value="Galactokinase"/>
    <property type="match status" value="1"/>
</dbReference>
<comment type="caution">
    <text evidence="16">The sequence shown here is derived from an EMBL/GenBank/DDBJ whole genome shotgun (WGS) entry which is preliminary data.</text>
</comment>
<dbReference type="InterPro" id="IPR000705">
    <property type="entry name" value="Galactokinase"/>
</dbReference>
<comment type="function">
    <text evidence="11">Catalyzes the transfer of the gamma-phosphate of ATP to D-galactose to form alpha-D-galactose-1-phosphate (Gal-1-P).</text>
</comment>
<feature type="binding site" evidence="11">
    <location>
        <position position="69"/>
    </location>
    <ligand>
        <name>ATP</name>
        <dbReference type="ChEBI" id="CHEBI:30616"/>
    </ligand>
</feature>
<dbReference type="InterPro" id="IPR019539">
    <property type="entry name" value="GalKase_N"/>
</dbReference>
<dbReference type="HAMAP" id="MF_00246">
    <property type="entry name" value="Galactokinase"/>
    <property type="match status" value="1"/>
</dbReference>
<dbReference type="PRINTS" id="PR00959">
    <property type="entry name" value="MEVGALKINASE"/>
</dbReference>
<name>A0A4U2EXI6_9VIBR</name>
<evidence type="ECO:0000256" key="7">
    <source>
        <dbReference type="ARBA" id="ARBA00022840"/>
    </source>
</evidence>
<dbReference type="RefSeq" id="WP_099165275.1">
    <property type="nucleotide sequence ID" value="NZ_MCYA01000003.1"/>
</dbReference>
<comment type="similarity">
    <text evidence="1 11">Belongs to the GHMP kinase family. GalK subfamily.</text>
</comment>
<comment type="pathway">
    <text evidence="11">Carbohydrate metabolism; galactose metabolism.</text>
</comment>
<feature type="site" description="Transition state stabilizer" evidence="11">
    <location>
        <position position="29"/>
    </location>
</feature>
<feature type="binding site" evidence="11">
    <location>
        <position position="131"/>
    </location>
    <ligand>
        <name>Mg(2+)</name>
        <dbReference type="ChEBI" id="CHEBI:18420"/>
    </ligand>
</feature>
<evidence type="ECO:0000256" key="9">
    <source>
        <dbReference type="ARBA" id="ARBA00023144"/>
    </source>
</evidence>
<protein>
    <recommendedName>
        <fullName evidence="11 12">Galactokinase</fullName>
        <ecNumber evidence="11 12">2.7.1.6</ecNumber>
    </recommendedName>
    <alternativeName>
        <fullName evidence="11">Galactose kinase</fullName>
    </alternativeName>
</protein>
<feature type="active site" description="Proton acceptor" evidence="11">
    <location>
        <position position="175"/>
    </location>
</feature>
<feature type="domain" description="Galactokinase N-terminal" evidence="15">
    <location>
        <begin position="11"/>
        <end position="59"/>
    </location>
</feature>
<comment type="subcellular location">
    <subcellularLocation>
        <location evidence="11">Cytoplasm</location>
    </subcellularLocation>
</comment>
<dbReference type="PRINTS" id="PR00473">
    <property type="entry name" value="GALCTOKINASE"/>
</dbReference>
<evidence type="ECO:0000256" key="3">
    <source>
        <dbReference type="ARBA" id="ARBA00022679"/>
    </source>
</evidence>